<sequence>MNGMDQTPTVLISMQSYWVGYHSIRLDNHTVVGQLINLFSENRSNKRVYIIVHEDVIRATGIWSPDQAITVANRLLLDQIKTL</sequence>
<evidence type="ECO:0000313" key="1">
    <source>
        <dbReference type="EMBL" id="OGD83774.1"/>
    </source>
</evidence>
<name>A0A1F5FW52_9BACT</name>
<organism evidence="1 2">
    <name type="scientific">Candidatus Collierbacteria bacterium RIFOXYD1_FULL_40_9</name>
    <dbReference type="NCBI Taxonomy" id="1817731"/>
    <lineage>
        <taxon>Bacteria</taxon>
        <taxon>Candidatus Collieribacteriota</taxon>
    </lineage>
</organism>
<protein>
    <submittedName>
        <fullName evidence="1">Uncharacterized protein</fullName>
    </submittedName>
</protein>
<accession>A0A1F5FW52</accession>
<gene>
    <name evidence="1" type="ORF">A2572_00980</name>
</gene>
<reference evidence="1 2" key="1">
    <citation type="journal article" date="2016" name="Nat. Commun.">
        <title>Thousands of microbial genomes shed light on interconnected biogeochemical processes in an aquifer system.</title>
        <authorList>
            <person name="Anantharaman K."/>
            <person name="Brown C.T."/>
            <person name="Hug L.A."/>
            <person name="Sharon I."/>
            <person name="Castelle C.J."/>
            <person name="Probst A.J."/>
            <person name="Thomas B.C."/>
            <person name="Singh A."/>
            <person name="Wilkins M.J."/>
            <person name="Karaoz U."/>
            <person name="Brodie E.L."/>
            <person name="Williams K.H."/>
            <person name="Hubbard S.S."/>
            <person name="Banfield J.F."/>
        </authorList>
    </citation>
    <scope>NUCLEOTIDE SEQUENCE [LARGE SCALE GENOMIC DNA]</scope>
</reference>
<proteinExistence type="predicted"/>
<comment type="caution">
    <text evidence="1">The sequence shown here is derived from an EMBL/GenBank/DDBJ whole genome shotgun (WGS) entry which is preliminary data.</text>
</comment>
<dbReference type="AlphaFoldDB" id="A0A1F5FW52"/>
<dbReference type="Proteomes" id="UP000179237">
    <property type="component" value="Unassembled WGS sequence"/>
</dbReference>
<evidence type="ECO:0000313" key="2">
    <source>
        <dbReference type="Proteomes" id="UP000179237"/>
    </source>
</evidence>
<dbReference type="EMBL" id="MFAQ01000009">
    <property type="protein sequence ID" value="OGD83774.1"/>
    <property type="molecule type" value="Genomic_DNA"/>
</dbReference>